<feature type="transmembrane region" description="Helical" evidence="11">
    <location>
        <begin position="164"/>
        <end position="183"/>
    </location>
</feature>
<comment type="similarity">
    <text evidence="3">Belongs to the peptidase A22A family.</text>
</comment>
<comment type="caution">
    <text evidence="12">The sequence shown here is derived from an EMBL/GenBank/DDBJ whole genome shotgun (WGS) entry which is preliminary data.</text>
</comment>
<dbReference type="InterPro" id="IPR006639">
    <property type="entry name" value="Preselin/SPP"/>
</dbReference>
<evidence type="ECO:0000256" key="11">
    <source>
        <dbReference type="SAM" id="Phobius"/>
    </source>
</evidence>
<evidence type="ECO:0000256" key="8">
    <source>
        <dbReference type="ARBA" id="ARBA00023034"/>
    </source>
</evidence>
<keyword evidence="8" id="KW-0333">Golgi apparatus</keyword>
<dbReference type="GO" id="GO:0005789">
    <property type="term" value="C:endoplasmic reticulum membrane"/>
    <property type="evidence" value="ECO:0007669"/>
    <property type="project" value="UniProtKB-SubCell"/>
</dbReference>
<dbReference type="OrthoDB" id="432970at2759"/>
<feature type="transmembrane region" description="Helical" evidence="11">
    <location>
        <begin position="131"/>
        <end position="152"/>
    </location>
</feature>
<accession>A0A267FS40</accession>
<evidence type="ECO:0000256" key="1">
    <source>
        <dbReference type="ARBA" id="ARBA00004477"/>
    </source>
</evidence>
<organism evidence="12 13">
    <name type="scientific">Macrostomum lignano</name>
    <dbReference type="NCBI Taxonomy" id="282301"/>
    <lineage>
        <taxon>Eukaryota</taxon>
        <taxon>Metazoa</taxon>
        <taxon>Spiralia</taxon>
        <taxon>Lophotrochozoa</taxon>
        <taxon>Platyhelminthes</taxon>
        <taxon>Rhabditophora</taxon>
        <taxon>Macrostomorpha</taxon>
        <taxon>Macrostomida</taxon>
        <taxon>Macrostomidae</taxon>
        <taxon>Macrostomum</taxon>
    </lineage>
</organism>
<keyword evidence="7 11" id="KW-1133">Transmembrane helix</keyword>
<dbReference type="Proteomes" id="UP000215902">
    <property type="component" value="Unassembled WGS sequence"/>
</dbReference>
<evidence type="ECO:0000256" key="5">
    <source>
        <dbReference type="ARBA" id="ARBA00022824"/>
    </source>
</evidence>
<evidence type="ECO:0000256" key="9">
    <source>
        <dbReference type="ARBA" id="ARBA00023136"/>
    </source>
</evidence>
<evidence type="ECO:0008006" key="14">
    <source>
        <dbReference type="Google" id="ProtNLM"/>
    </source>
</evidence>
<dbReference type="InterPro" id="IPR001108">
    <property type="entry name" value="Peptidase_A22A"/>
</dbReference>
<feature type="transmembrane region" description="Helical" evidence="11">
    <location>
        <begin position="195"/>
        <end position="214"/>
    </location>
</feature>
<evidence type="ECO:0000256" key="6">
    <source>
        <dbReference type="ARBA" id="ARBA00022976"/>
    </source>
</evidence>
<dbReference type="GO" id="GO:0006509">
    <property type="term" value="P:membrane protein ectodomain proteolysis"/>
    <property type="evidence" value="ECO:0007669"/>
    <property type="project" value="TreeGrafter"/>
</dbReference>
<dbReference type="STRING" id="282301.A0A267FS40"/>
<comment type="subcellular location">
    <subcellularLocation>
        <location evidence="1">Endoplasmic reticulum membrane</location>
        <topology evidence="1">Multi-pass membrane protein</topology>
    </subcellularLocation>
    <subcellularLocation>
        <location evidence="2">Golgi apparatus membrane</location>
        <topology evidence="2">Multi-pass membrane protein</topology>
    </subcellularLocation>
</comment>
<feature type="transmembrane region" description="Helical" evidence="11">
    <location>
        <begin position="226"/>
        <end position="244"/>
    </location>
</feature>
<keyword evidence="9 11" id="KW-0472">Membrane</keyword>
<dbReference type="GO" id="GO:0007219">
    <property type="term" value="P:Notch signaling pathway"/>
    <property type="evidence" value="ECO:0007669"/>
    <property type="project" value="UniProtKB-KW"/>
</dbReference>
<dbReference type="GO" id="GO:0000139">
    <property type="term" value="C:Golgi membrane"/>
    <property type="evidence" value="ECO:0007669"/>
    <property type="project" value="UniProtKB-SubCell"/>
</dbReference>
<keyword evidence="4 11" id="KW-0812">Transmembrane</keyword>
<evidence type="ECO:0000256" key="2">
    <source>
        <dbReference type="ARBA" id="ARBA00004653"/>
    </source>
</evidence>
<feature type="compositionally biased region" description="Basic and acidic residues" evidence="10">
    <location>
        <begin position="9"/>
        <end position="19"/>
    </location>
</feature>
<dbReference type="Pfam" id="PF01080">
    <property type="entry name" value="Presenilin"/>
    <property type="match status" value="2"/>
</dbReference>
<gene>
    <name evidence="12" type="ORF">BOX15_Mlig029204g3</name>
</gene>
<keyword evidence="6" id="KW-0914">Notch signaling pathway</keyword>
<feature type="transmembrane region" description="Helical" evidence="11">
    <location>
        <begin position="55"/>
        <end position="75"/>
    </location>
</feature>
<evidence type="ECO:0000256" key="3">
    <source>
        <dbReference type="ARBA" id="ARBA00008604"/>
    </source>
</evidence>
<evidence type="ECO:0000256" key="7">
    <source>
        <dbReference type="ARBA" id="ARBA00022989"/>
    </source>
</evidence>
<evidence type="ECO:0000313" key="12">
    <source>
        <dbReference type="EMBL" id="PAA75839.1"/>
    </source>
</evidence>
<sequence>MPKQPVQEIKLKAKSESNRSHSPSSSIGPNNRKLQQENLLLLQFRKKLERSASDLMALWTPVSISLLTASVMTMIRQAGQRDTSAEDHWENVRHNLHSSRGELPFLEPEIELNAERLIAASNSGGISKVHLVLITCVVAVVVIVVMSFLMVLLLKLSCFRCLKIYISVTFVILGAHFVLFWFYTASNATMLPVDWITAIVCAYNFLAIVALSMAMGQSAPKRLVQAVHVVLAATVSYIISNLLLGGSFVYASLLCVAFSLWDLFAVLCPRGPLNSLIKMAEAETRVTDFMQPLVYTAAVWTTVTAVTAKPKEKIRRGSRLGLGDFIFYGVLVATATVQCGPVGGLACYAALLLGFCLTLAGLRCLGRALPALPLPVAAAVATVCLLNGCGIAYFEALAERQLMV</sequence>
<feature type="region of interest" description="Disordered" evidence="10">
    <location>
        <begin position="1"/>
        <end position="32"/>
    </location>
</feature>
<evidence type="ECO:0000313" key="13">
    <source>
        <dbReference type="Proteomes" id="UP000215902"/>
    </source>
</evidence>
<dbReference type="GO" id="GO:0016485">
    <property type="term" value="P:protein processing"/>
    <property type="evidence" value="ECO:0007669"/>
    <property type="project" value="InterPro"/>
</dbReference>
<dbReference type="SMART" id="SM00730">
    <property type="entry name" value="PSN"/>
    <property type="match status" value="1"/>
</dbReference>
<reference evidence="12 13" key="1">
    <citation type="submission" date="2017-06" db="EMBL/GenBank/DDBJ databases">
        <title>A platform for efficient transgenesis in Macrostomum lignano, a flatworm model organism for stem cell research.</title>
        <authorList>
            <person name="Berezikov E."/>
        </authorList>
    </citation>
    <scope>NUCLEOTIDE SEQUENCE [LARGE SCALE GENOMIC DNA]</scope>
    <source>
        <strain evidence="12">DV1</strain>
        <tissue evidence="12">Whole organism</tissue>
    </source>
</reference>
<dbReference type="GO" id="GO:0070765">
    <property type="term" value="C:gamma-secretase complex"/>
    <property type="evidence" value="ECO:0007669"/>
    <property type="project" value="TreeGrafter"/>
</dbReference>
<evidence type="ECO:0000256" key="4">
    <source>
        <dbReference type="ARBA" id="ARBA00022692"/>
    </source>
</evidence>
<dbReference type="AlphaFoldDB" id="A0A267FS40"/>
<keyword evidence="5" id="KW-0256">Endoplasmic reticulum</keyword>
<keyword evidence="13" id="KW-1185">Reference proteome</keyword>
<feature type="transmembrane region" description="Helical" evidence="11">
    <location>
        <begin position="343"/>
        <end position="362"/>
    </location>
</feature>
<evidence type="ECO:0000256" key="10">
    <source>
        <dbReference type="SAM" id="MobiDB-lite"/>
    </source>
</evidence>
<feature type="transmembrane region" description="Helical" evidence="11">
    <location>
        <begin position="374"/>
        <end position="394"/>
    </location>
</feature>
<dbReference type="PANTHER" id="PTHR10202">
    <property type="entry name" value="PRESENILIN"/>
    <property type="match status" value="1"/>
</dbReference>
<dbReference type="GO" id="GO:0042500">
    <property type="term" value="F:aspartic endopeptidase activity, intramembrane cleaving"/>
    <property type="evidence" value="ECO:0007669"/>
    <property type="project" value="InterPro"/>
</dbReference>
<protein>
    <recommendedName>
        <fullName evidence="14">Presenilin</fullName>
    </recommendedName>
</protein>
<dbReference type="PANTHER" id="PTHR10202:SF13">
    <property type="entry name" value="PRESENILIN HOMOLOG"/>
    <property type="match status" value="1"/>
</dbReference>
<dbReference type="EMBL" id="NIVC01000860">
    <property type="protein sequence ID" value="PAA75839.1"/>
    <property type="molecule type" value="Genomic_DNA"/>
</dbReference>
<name>A0A267FS40_9PLAT</name>
<dbReference type="Gene3D" id="1.10.472.100">
    <property type="entry name" value="Presenilin"/>
    <property type="match status" value="1"/>
</dbReference>
<proteinExistence type="inferred from homology"/>
<dbReference type="InterPro" id="IPR042524">
    <property type="entry name" value="Presenilin_C"/>
</dbReference>